<dbReference type="PANTHER" id="PTHR43459">
    <property type="entry name" value="ENOYL-COA HYDRATASE"/>
    <property type="match status" value="1"/>
</dbReference>
<keyword evidence="8" id="KW-1185">Reference proteome</keyword>
<comment type="catalytic activity">
    <reaction evidence="5">
        <text>a 4-saturated-(3S)-3-hydroxyacyl-CoA = a (3E)-enoyl-CoA + H2O</text>
        <dbReference type="Rhea" id="RHEA:20724"/>
        <dbReference type="ChEBI" id="CHEBI:15377"/>
        <dbReference type="ChEBI" id="CHEBI:58521"/>
        <dbReference type="ChEBI" id="CHEBI:137480"/>
        <dbReference type="EC" id="4.2.1.17"/>
    </reaction>
</comment>
<dbReference type="GO" id="GO:0016853">
    <property type="term" value="F:isomerase activity"/>
    <property type="evidence" value="ECO:0007669"/>
    <property type="project" value="UniProtKB-KW"/>
</dbReference>
<dbReference type="PANTHER" id="PTHR43459:SF1">
    <property type="entry name" value="EG:BACN32G11.4 PROTEIN"/>
    <property type="match status" value="1"/>
</dbReference>
<dbReference type="SUPFAM" id="SSF52096">
    <property type="entry name" value="ClpP/crotonase"/>
    <property type="match status" value="1"/>
</dbReference>
<dbReference type="GO" id="GO:0004300">
    <property type="term" value="F:enoyl-CoA hydratase activity"/>
    <property type="evidence" value="ECO:0007669"/>
    <property type="project" value="UniProtKB-EC"/>
</dbReference>
<dbReference type="Pfam" id="PF00378">
    <property type="entry name" value="ECH_1"/>
    <property type="match status" value="1"/>
</dbReference>
<proteinExistence type="inferred from homology"/>
<evidence type="ECO:0000256" key="1">
    <source>
        <dbReference type="ARBA" id="ARBA00002994"/>
    </source>
</evidence>
<dbReference type="InterPro" id="IPR018376">
    <property type="entry name" value="Enoyl-CoA_hyd/isom_CS"/>
</dbReference>
<dbReference type="CDD" id="cd06558">
    <property type="entry name" value="crotonase-like"/>
    <property type="match status" value="1"/>
</dbReference>
<dbReference type="Gene3D" id="3.90.226.10">
    <property type="entry name" value="2-enoyl-CoA Hydratase, Chain A, domain 1"/>
    <property type="match status" value="1"/>
</dbReference>
<dbReference type="PROSITE" id="PS00166">
    <property type="entry name" value="ENOYL_COA_HYDRATASE"/>
    <property type="match status" value="1"/>
</dbReference>
<organism evidence="7 8">
    <name type="scientific">Prescottella equi ATCC 33707</name>
    <dbReference type="NCBI Taxonomy" id="525370"/>
    <lineage>
        <taxon>Bacteria</taxon>
        <taxon>Bacillati</taxon>
        <taxon>Actinomycetota</taxon>
        <taxon>Actinomycetes</taxon>
        <taxon>Mycobacteriales</taxon>
        <taxon>Nocardiaceae</taxon>
        <taxon>Prescottella</taxon>
    </lineage>
</organism>
<evidence type="ECO:0000256" key="2">
    <source>
        <dbReference type="ARBA" id="ARBA00005254"/>
    </source>
</evidence>
<dbReference type="AlphaFoldDB" id="E9T569"/>
<dbReference type="EMBL" id="ADNW02000017">
    <property type="protein sequence ID" value="EGD22700.1"/>
    <property type="molecule type" value="Genomic_DNA"/>
</dbReference>
<protein>
    <submittedName>
        <fullName evidence="7">Enoyl-CoA hydratase/isomerase family protein</fullName>
    </submittedName>
</protein>
<evidence type="ECO:0000256" key="6">
    <source>
        <dbReference type="RuleBase" id="RU003707"/>
    </source>
</evidence>
<evidence type="ECO:0000313" key="7">
    <source>
        <dbReference type="EMBL" id="EGD22700.1"/>
    </source>
</evidence>
<comment type="catalytic activity">
    <reaction evidence="4">
        <text>a (3S)-3-hydroxyacyl-CoA = a (2E)-enoyl-CoA + H2O</text>
        <dbReference type="Rhea" id="RHEA:16105"/>
        <dbReference type="ChEBI" id="CHEBI:15377"/>
        <dbReference type="ChEBI" id="CHEBI:57318"/>
        <dbReference type="ChEBI" id="CHEBI:58856"/>
        <dbReference type="EC" id="4.2.1.17"/>
    </reaction>
</comment>
<dbReference type="InterPro" id="IPR014748">
    <property type="entry name" value="Enoyl-CoA_hydra_C"/>
</dbReference>
<keyword evidence="3" id="KW-0443">Lipid metabolism</keyword>
<dbReference type="InterPro" id="IPR001753">
    <property type="entry name" value="Enoyl-CoA_hydra/iso"/>
</dbReference>
<gene>
    <name evidence="7" type="ORF">HMPREF0724_13697</name>
</gene>
<evidence type="ECO:0000256" key="4">
    <source>
        <dbReference type="ARBA" id="ARBA00023709"/>
    </source>
</evidence>
<dbReference type="OrthoDB" id="9777711at2"/>
<dbReference type="GO" id="GO:0006631">
    <property type="term" value="P:fatty acid metabolic process"/>
    <property type="evidence" value="ECO:0007669"/>
    <property type="project" value="UniProtKB-KW"/>
</dbReference>
<sequence>MTEPEVDVPPVRLVRSGGVATVVLDRPGRRNALDLKGFRLLREVIREIESDPGIRAAVITGAGGTFCSGADLQAVRGAHPLDRMREINEAASVLGNCSKPLVAHVDGYAVGAGWNIALLCDLVVATPEARFAQIFAERGLSIDFGGSWVLPRVVGPQQAKRLTMLAETIDAEEALRLGAVTWVVERDRIDAFVGDLASRLAAGPPVALAQSKQLLDRGPHRTLRESLDAEASAVVVNFGTDAPEAVAAFVGKREPVFEGRWIAR</sequence>
<evidence type="ECO:0000313" key="8">
    <source>
        <dbReference type="Proteomes" id="UP000004245"/>
    </source>
</evidence>
<comment type="caution">
    <text evidence="7">The sequence shown here is derived from an EMBL/GenBank/DDBJ whole genome shotgun (WGS) entry which is preliminary data.</text>
</comment>
<dbReference type="Proteomes" id="UP000004245">
    <property type="component" value="Unassembled WGS sequence"/>
</dbReference>
<dbReference type="RefSeq" id="WP_005514988.1">
    <property type="nucleotide sequence ID" value="NZ_CM001149.1"/>
</dbReference>
<reference evidence="7" key="1">
    <citation type="submission" date="2011-01" db="EMBL/GenBank/DDBJ databases">
        <authorList>
            <person name="Muzny D."/>
            <person name="Qin X."/>
            <person name="Buhay C."/>
            <person name="Dugan-Rocha S."/>
            <person name="Ding Y."/>
            <person name="Chen G."/>
            <person name="Hawes A."/>
            <person name="Holder M."/>
            <person name="Jhangiani S."/>
            <person name="Johnson A."/>
            <person name="Khan Z."/>
            <person name="Li Z."/>
            <person name="Liu W."/>
            <person name="Liu X."/>
            <person name="Perez L."/>
            <person name="Shen H."/>
            <person name="Wang Q."/>
            <person name="Watt J."/>
            <person name="Xi L."/>
            <person name="Xin Y."/>
            <person name="Zhou J."/>
            <person name="Deng J."/>
            <person name="Jiang H."/>
            <person name="Liu Y."/>
            <person name="Qu J."/>
            <person name="Song X.-Z."/>
            <person name="Zhang L."/>
            <person name="Villasana D."/>
            <person name="Johnson A."/>
            <person name="Liu J."/>
            <person name="Liyanage D."/>
            <person name="Lorensuhewa L."/>
            <person name="Robinson T."/>
            <person name="Song A."/>
            <person name="Song B.-B."/>
            <person name="Dinh H."/>
            <person name="Thornton R."/>
            <person name="Coyle M."/>
            <person name="Francisco L."/>
            <person name="Jackson L."/>
            <person name="Javaid M."/>
            <person name="Korchina V."/>
            <person name="Kovar C."/>
            <person name="Mata R."/>
            <person name="Mathew T."/>
            <person name="Ngo R."/>
            <person name="Nguyen L."/>
            <person name="Nguyen N."/>
            <person name="Okwuonu G."/>
            <person name="Ongeri F."/>
            <person name="Pham C."/>
            <person name="Simmons D."/>
            <person name="Wilczek-Boney K."/>
            <person name="Hale W."/>
            <person name="Jakkamsetti A."/>
            <person name="Pham P."/>
            <person name="Ruth R."/>
            <person name="San Lucas F."/>
            <person name="Warren J."/>
            <person name="Zhang J."/>
            <person name="Zhao Z."/>
            <person name="Zhou C."/>
            <person name="Zhu D."/>
            <person name="Lee S."/>
            <person name="Bess C."/>
            <person name="Blankenburg K."/>
            <person name="Forbes L."/>
            <person name="Fu Q."/>
            <person name="Gubbala S."/>
            <person name="Hirani K."/>
            <person name="Jayaseelan J.C."/>
            <person name="Lara F."/>
            <person name="Munidasa M."/>
            <person name="Palculict T."/>
            <person name="Patil S."/>
            <person name="Pu L.-L."/>
            <person name="Saada N."/>
            <person name="Tang L."/>
            <person name="Weissenberger G."/>
            <person name="Zhu Y."/>
            <person name="Hemphill L."/>
            <person name="Shang Y."/>
            <person name="Youmans B."/>
            <person name="Ayvaz T."/>
            <person name="Ross M."/>
            <person name="Santibanez J."/>
            <person name="Aqrawi P."/>
            <person name="Gross S."/>
            <person name="Joshi V."/>
            <person name="Fowler G."/>
            <person name="Nazareth L."/>
            <person name="Reid J."/>
            <person name="Worley K."/>
            <person name="Petrosino J."/>
            <person name="Highlander S."/>
            <person name="Gibbs R."/>
        </authorList>
    </citation>
    <scope>NUCLEOTIDE SEQUENCE [LARGE SCALE GENOMIC DNA]</scope>
    <source>
        <strain evidence="7">ATCC 33707</strain>
    </source>
</reference>
<comment type="similarity">
    <text evidence="2 6">Belongs to the enoyl-CoA hydratase/isomerase family.</text>
</comment>
<dbReference type="InterPro" id="IPR029045">
    <property type="entry name" value="ClpP/crotonase-like_dom_sf"/>
</dbReference>
<comment type="function">
    <text evidence="1">Could possibly oxidize fatty acids using specific components.</text>
</comment>
<dbReference type="HOGENOM" id="CLU_009834_7_2_11"/>
<evidence type="ECO:0000256" key="5">
    <source>
        <dbReference type="ARBA" id="ARBA00023717"/>
    </source>
</evidence>
<accession>E9T569</accession>
<evidence type="ECO:0000256" key="3">
    <source>
        <dbReference type="ARBA" id="ARBA00022832"/>
    </source>
</evidence>
<name>E9T569_RHOHA</name>
<dbReference type="Gene3D" id="1.10.12.10">
    <property type="entry name" value="Lyase 2-enoyl-coa Hydratase, Chain A, domain 2"/>
    <property type="match status" value="1"/>
</dbReference>
<keyword evidence="3" id="KW-0276">Fatty acid metabolism</keyword>